<proteinExistence type="predicted"/>
<gene>
    <name evidence="1" type="ORF">SAMN05421820_111166</name>
</gene>
<name>A0A1H0GJY1_9SPHI</name>
<evidence type="ECO:0000313" key="1">
    <source>
        <dbReference type="EMBL" id="SDO07178.1"/>
    </source>
</evidence>
<dbReference type="AlphaFoldDB" id="A0A1H0GJY1"/>
<reference evidence="2" key="1">
    <citation type="submission" date="2016-10" db="EMBL/GenBank/DDBJ databases">
        <authorList>
            <person name="Varghese N."/>
            <person name="Submissions S."/>
        </authorList>
    </citation>
    <scope>NUCLEOTIDE SEQUENCE [LARGE SCALE GENOMIC DNA]</scope>
    <source>
        <strain evidence="2">DSM 19110</strain>
    </source>
</reference>
<evidence type="ECO:0000313" key="2">
    <source>
        <dbReference type="Proteomes" id="UP000183200"/>
    </source>
</evidence>
<dbReference type="Proteomes" id="UP000183200">
    <property type="component" value="Unassembled WGS sequence"/>
</dbReference>
<dbReference type="OrthoDB" id="797788at2"/>
<accession>A0A1H0GJY1</accession>
<protein>
    <submittedName>
        <fullName evidence="1">Uncharacterized protein</fullName>
    </submittedName>
</protein>
<dbReference type="EMBL" id="FNGY01000011">
    <property type="protein sequence ID" value="SDO07178.1"/>
    <property type="molecule type" value="Genomic_DNA"/>
</dbReference>
<sequence length="90" mass="10011">MKSNLYLKAVLTIIAINLTLLTIKELHLIPTANASVPLPKREMPAANYGLVPVNEDGSINVRIKNSDVLDVQIRGINRGLMFSWDAIRTR</sequence>
<organism evidence="1 2">
    <name type="scientific">Pedobacter steynii</name>
    <dbReference type="NCBI Taxonomy" id="430522"/>
    <lineage>
        <taxon>Bacteria</taxon>
        <taxon>Pseudomonadati</taxon>
        <taxon>Bacteroidota</taxon>
        <taxon>Sphingobacteriia</taxon>
        <taxon>Sphingobacteriales</taxon>
        <taxon>Sphingobacteriaceae</taxon>
        <taxon>Pedobacter</taxon>
    </lineage>
</organism>
<keyword evidence="2" id="KW-1185">Reference proteome</keyword>
<dbReference type="RefSeq" id="WP_074611928.1">
    <property type="nucleotide sequence ID" value="NZ_FNGY01000011.1"/>
</dbReference>